<dbReference type="AlphaFoldDB" id="A0AAN7R2G8"/>
<organism evidence="1 2">
    <name type="scientific">Trapa natans</name>
    <name type="common">Water chestnut</name>
    <dbReference type="NCBI Taxonomy" id="22666"/>
    <lineage>
        <taxon>Eukaryota</taxon>
        <taxon>Viridiplantae</taxon>
        <taxon>Streptophyta</taxon>
        <taxon>Embryophyta</taxon>
        <taxon>Tracheophyta</taxon>
        <taxon>Spermatophyta</taxon>
        <taxon>Magnoliopsida</taxon>
        <taxon>eudicotyledons</taxon>
        <taxon>Gunneridae</taxon>
        <taxon>Pentapetalae</taxon>
        <taxon>rosids</taxon>
        <taxon>malvids</taxon>
        <taxon>Myrtales</taxon>
        <taxon>Lythraceae</taxon>
        <taxon>Trapa</taxon>
    </lineage>
</organism>
<proteinExistence type="predicted"/>
<name>A0AAN7R2G8_TRANT</name>
<protein>
    <submittedName>
        <fullName evidence="1">Uncharacterized protein</fullName>
    </submittedName>
</protein>
<dbReference type="Proteomes" id="UP001346149">
    <property type="component" value="Unassembled WGS sequence"/>
</dbReference>
<dbReference type="PANTHER" id="PTHR34467">
    <property type="entry name" value="TRANSMEMBRANE PROTEIN"/>
    <property type="match status" value="1"/>
</dbReference>
<keyword evidence="2" id="KW-1185">Reference proteome</keyword>
<dbReference type="PANTHER" id="PTHR34467:SF3">
    <property type="entry name" value="PROTEIN, PUTATIVE-RELATED"/>
    <property type="match status" value="1"/>
</dbReference>
<accession>A0AAN7R2G8</accession>
<evidence type="ECO:0000313" key="1">
    <source>
        <dbReference type="EMBL" id="KAK4787277.1"/>
    </source>
</evidence>
<dbReference type="EMBL" id="JAXQNO010000012">
    <property type="protein sequence ID" value="KAK4787277.1"/>
    <property type="molecule type" value="Genomic_DNA"/>
</dbReference>
<reference evidence="1 2" key="1">
    <citation type="journal article" date="2023" name="Hortic Res">
        <title>Pangenome of water caltrop reveals structural variations and asymmetric subgenome divergence after allopolyploidization.</title>
        <authorList>
            <person name="Zhang X."/>
            <person name="Chen Y."/>
            <person name="Wang L."/>
            <person name="Yuan Y."/>
            <person name="Fang M."/>
            <person name="Shi L."/>
            <person name="Lu R."/>
            <person name="Comes H.P."/>
            <person name="Ma Y."/>
            <person name="Chen Y."/>
            <person name="Huang G."/>
            <person name="Zhou Y."/>
            <person name="Zheng Z."/>
            <person name="Qiu Y."/>
        </authorList>
    </citation>
    <scope>NUCLEOTIDE SEQUENCE [LARGE SCALE GENOMIC DNA]</scope>
    <source>
        <strain evidence="1">F231</strain>
    </source>
</reference>
<comment type="caution">
    <text evidence="1">The sequence shown here is derived from an EMBL/GenBank/DDBJ whole genome shotgun (WGS) entry which is preliminary data.</text>
</comment>
<evidence type="ECO:0000313" key="2">
    <source>
        <dbReference type="Proteomes" id="UP001346149"/>
    </source>
</evidence>
<gene>
    <name evidence="1" type="ORF">SAY86_011110</name>
</gene>
<sequence length="133" mass="14979">MTLCIHSHIYIYIHVTSLGLYYLAQSPPFVEKTSSLDQFPMDHCARSTFLLTLLLLFVNLSSAETFRLPHQVQKIAAASSHLDHGMNHFNQRGITVSGQMKVRKLMMAMDAILDYDRPKPNPRHDDKGKPGGG</sequence>